<feature type="repeat" description="ANK" evidence="2">
    <location>
        <begin position="1091"/>
        <end position="1123"/>
    </location>
</feature>
<dbReference type="InterPro" id="IPR053137">
    <property type="entry name" value="NLR-like"/>
</dbReference>
<protein>
    <submittedName>
        <fullName evidence="5">Uncharacterized protein</fullName>
    </submittedName>
</protein>
<evidence type="ECO:0000313" key="5">
    <source>
        <dbReference type="EMBL" id="RGP69077.1"/>
    </source>
</evidence>
<feature type="repeat" description="ANK" evidence="2">
    <location>
        <begin position="991"/>
        <end position="1023"/>
    </location>
</feature>
<evidence type="ECO:0000313" key="6">
    <source>
        <dbReference type="Proteomes" id="UP000266234"/>
    </source>
</evidence>
<dbReference type="PANTHER" id="PTHR46082:SF11">
    <property type="entry name" value="AAA+ ATPASE DOMAIN-CONTAINING PROTEIN-RELATED"/>
    <property type="match status" value="1"/>
</dbReference>
<name>A0A395SA81_9HYPO</name>
<keyword evidence="2" id="KW-0040">ANK repeat</keyword>
<dbReference type="SMART" id="SM00248">
    <property type="entry name" value="ANK"/>
    <property type="match status" value="12"/>
</dbReference>
<dbReference type="InterPro" id="IPR035994">
    <property type="entry name" value="Nucleoside_phosphorylase_sf"/>
</dbReference>
<feature type="repeat" description="ANK" evidence="2">
    <location>
        <begin position="1024"/>
        <end position="1056"/>
    </location>
</feature>
<dbReference type="Gene3D" id="3.40.50.1580">
    <property type="entry name" value="Nucleoside phosphorylase domain"/>
    <property type="match status" value="1"/>
</dbReference>
<sequence length="1262" mass="141142">MNRRRVSFLSNGVSHQAKRQKASTRGFENEVLYDRYTVAWICALHIEMAAARAMLDEEHDDLPRRGNDTNSYVLGAMQEHNIVIACLPADQYGTNNAANVLSNMKNTFPKIRIGLMVGIGGGVPTKADIRLGDIVVGVRVMQSDLGKTVNGTLQRTAVPKIPDSSIRTVISNLRARHELNCSRVPLILKDKMRKYPAYCLPDEPDRLFQPSYSHENTASSCDECDQSKLQARKIRSSTNPVIHYGAIASGNQVMKDASCRDDIARELDVICFEMEAAGLMDIMPCLPIRGICDYSDSHKAKGWQRYAAATAAAYAYEFLGVWGGDTLPVEAGYPLRQTENCPSTERRVKLLGALDFKHKDSRKTTIKAAYSKTCQWFLSHPDYLAWTNQHEVSRHHGFLWIKGSFFFNARGVELEKTVSGMFRSLLLQLLVEFPDLQCVLDDPELVSPSQESCPSLDNLKELLRRATLKLDQRSFTCFIDALDECDEQQVMDLIEYFEELAEQCTENGVRLQICFSSRHYPFIDIRLGLCLILEDQVGHTSDLETYIKTHLRVGDTKLLAELQNTMLEKAAGVFMWVVLVVDVLNRENRRGRLSLRTRLEEVPSGLSELFKDLLRRDKTNMEELLLSVLWTLLSKRPLTPGEYYHALWSGLSLEGLADLDPPNIDTSDADDCFDRCVISSSKGLSEITRAEDPIVQFIHESVRDFLIKDKGLHGLWPELGADWESSGHERLKLCCHSYLELVRTQARLSQLDVDKETYPFLEYASQFVLHHAEHAGNAVSQEAFLTNFPTPVWISMVNIFEKFKVRRFTPDATLAYVLAERGHPGLIQTLRRAKPDLNIDDPVDKERYRYPLIAAMAKGNKSSVIAILDLSSPIFDGTDITETLTGDIDAGGTDRTPMSWACEQGHLGIVKVLISRPDYKQKDLDRSWTPLILASKNGNIDIVKVLIEDGVNIDRTVKNENAISFASKKGHVGIVRALLDAGADPNFSVVNDTSLLYIATKNGHLGIVRALLDAGADPHFSDVNDTSLLHIATGQGHEEVVKLLLEGGVNVNRANYADSRPLHFSARRQGSVTVMKELLRYGADIHAQDKRGETCLMEAAEVATSKEIEFLVKNGADVNARDHRGRTCAHRMCLRGLSLFSFDHHLLDILQVFKVDFNARDDRGDTPLHLLCGNFSATTQSFVQFLSQPGIDLNAQNHKGETPLHCASELSRYHFYLVVEILIKFGADVNVVNNKGQTPLDVATGTSVADLLVKNGGIRRTT</sequence>
<feature type="repeat" description="ANK" evidence="2">
    <location>
        <begin position="926"/>
        <end position="958"/>
    </location>
</feature>
<feature type="repeat" description="ANK" evidence="2">
    <location>
        <begin position="1057"/>
        <end position="1090"/>
    </location>
</feature>
<dbReference type="OrthoDB" id="194358at2759"/>
<keyword evidence="1" id="KW-0677">Repeat</keyword>
<dbReference type="PRINTS" id="PR01415">
    <property type="entry name" value="ANKYRIN"/>
</dbReference>
<evidence type="ECO:0000259" key="3">
    <source>
        <dbReference type="Pfam" id="PF01048"/>
    </source>
</evidence>
<comment type="caution">
    <text evidence="5">The sequence shown here is derived from an EMBL/GenBank/DDBJ whole genome shotgun (WGS) entry which is preliminary data.</text>
</comment>
<dbReference type="Pfam" id="PF24883">
    <property type="entry name" value="NPHP3_N"/>
    <property type="match status" value="1"/>
</dbReference>
<dbReference type="Proteomes" id="UP000266234">
    <property type="component" value="Unassembled WGS sequence"/>
</dbReference>
<feature type="domain" description="Nephrocystin 3-like N-terminal" evidence="4">
    <location>
        <begin position="405"/>
        <end position="518"/>
    </location>
</feature>
<dbReference type="InterPro" id="IPR036770">
    <property type="entry name" value="Ankyrin_rpt-contain_sf"/>
</dbReference>
<dbReference type="PROSITE" id="PS50088">
    <property type="entry name" value="ANK_REPEAT"/>
    <property type="match status" value="8"/>
</dbReference>
<feature type="repeat" description="ANK" evidence="2">
    <location>
        <begin position="1199"/>
        <end position="1234"/>
    </location>
</feature>
<dbReference type="InterPro" id="IPR056884">
    <property type="entry name" value="NPHP3-like_N"/>
</dbReference>
<evidence type="ECO:0000259" key="4">
    <source>
        <dbReference type="Pfam" id="PF24883"/>
    </source>
</evidence>
<gene>
    <name evidence="5" type="ORF">FLONG3_7930</name>
</gene>
<evidence type="ECO:0000256" key="2">
    <source>
        <dbReference type="PROSITE-ProRule" id="PRU00023"/>
    </source>
</evidence>
<keyword evidence="6" id="KW-1185">Reference proteome</keyword>
<dbReference type="Pfam" id="PF12796">
    <property type="entry name" value="Ank_2"/>
    <property type="match status" value="3"/>
</dbReference>
<dbReference type="PROSITE" id="PS50297">
    <property type="entry name" value="ANK_REP_REGION"/>
    <property type="match status" value="7"/>
</dbReference>
<dbReference type="Gene3D" id="1.25.40.20">
    <property type="entry name" value="Ankyrin repeat-containing domain"/>
    <property type="match status" value="2"/>
</dbReference>
<dbReference type="STRING" id="694270.A0A395SA81"/>
<dbReference type="InterPro" id="IPR002110">
    <property type="entry name" value="Ankyrin_rpt"/>
</dbReference>
<dbReference type="SUPFAM" id="SSF53167">
    <property type="entry name" value="Purine and uridine phosphorylases"/>
    <property type="match status" value="1"/>
</dbReference>
<reference evidence="5 6" key="1">
    <citation type="journal article" date="2018" name="PLoS Pathog.">
        <title>Evolution of structural diversity of trichothecenes, a family of toxins produced by plant pathogenic and entomopathogenic fungi.</title>
        <authorList>
            <person name="Proctor R.H."/>
            <person name="McCormick S.P."/>
            <person name="Kim H.S."/>
            <person name="Cardoza R.E."/>
            <person name="Stanley A.M."/>
            <person name="Lindo L."/>
            <person name="Kelly A."/>
            <person name="Brown D.W."/>
            <person name="Lee T."/>
            <person name="Vaughan M.M."/>
            <person name="Alexander N.J."/>
            <person name="Busman M."/>
            <person name="Gutierrez S."/>
        </authorList>
    </citation>
    <scope>NUCLEOTIDE SEQUENCE [LARGE SCALE GENOMIC DNA]</scope>
    <source>
        <strain evidence="5 6">NRRL 20695</strain>
    </source>
</reference>
<dbReference type="InterPro" id="IPR000845">
    <property type="entry name" value="Nucleoside_phosphorylase_d"/>
</dbReference>
<dbReference type="AlphaFoldDB" id="A0A395SA81"/>
<feature type="repeat" description="ANK" evidence="2">
    <location>
        <begin position="1163"/>
        <end position="1198"/>
    </location>
</feature>
<dbReference type="Pfam" id="PF00023">
    <property type="entry name" value="Ank"/>
    <property type="match status" value="1"/>
</dbReference>
<feature type="repeat" description="ANK" evidence="2">
    <location>
        <begin position="958"/>
        <end position="986"/>
    </location>
</feature>
<organism evidence="5 6">
    <name type="scientific">Fusarium longipes</name>
    <dbReference type="NCBI Taxonomy" id="694270"/>
    <lineage>
        <taxon>Eukaryota</taxon>
        <taxon>Fungi</taxon>
        <taxon>Dikarya</taxon>
        <taxon>Ascomycota</taxon>
        <taxon>Pezizomycotina</taxon>
        <taxon>Sordariomycetes</taxon>
        <taxon>Hypocreomycetidae</taxon>
        <taxon>Hypocreales</taxon>
        <taxon>Nectriaceae</taxon>
        <taxon>Fusarium</taxon>
    </lineage>
</organism>
<dbReference type="Pfam" id="PF01048">
    <property type="entry name" value="PNP_UDP_1"/>
    <property type="match status" value="1"/>
</dbReference>
<accession>A0A395SA81</accession>
<feature type="domain" description="Nucleoside phosphorylase" evidence="3">
    <location>
        <begin position="41"/>
        <end position="297"/>
    </location>
</feature>
<dbReference type="GO" id="GO:0009116">
    <property type="term" value="P:nucleoside metabolic process"/>
    <property type="evidence" value="ECO:0007669"/>
    <property type="project" value="InterPro"/>
</dbReference>
<dbReference type="PANTHER" id="PTHR46082">
    <property type="entry name" value="ATP/GTP-BINDING PROTEIN-RELATED"/>
    <property type="match status" value="1"/>
</dbReference>
<dbReference type="SUPFAM" id="SSF48403">
    <property type="entry name" value="Ankyrin repeat"/>
    <property type="match status" value="2"/>
</dbReference>
<proteinExistence type="predicted"/>
<evidence type="ECO:0000256" key="1">
    <source>
        <dbReference type="ARBA" id="ARBA00022737"/>
    </source>
</evidence>
<dbReference type="EMBL" id="PXOG01000186">
    <property type="protein sequence ID" value="RGP69077.1"/>
    <property type="molecule type" value="Genomic_DNA"/>
</dbReference>
<dbReference type="GO" id="GO:0003824">
    <property type="term" value="F:catalytic activity"/>
    <property type="evidence" value="ECO:0007669"/>
    <property type="project" value="InterPro"/>
</dbReference>